<evidence type="ECO:0000313" key="13">
    <source>
        <dbReference type="Proteomes" id="UP000663870"/>
    </source>
</evidence>
<evidence type="ECO:0000259" key="9">
    <source>
        <dbReference type="PROSITE" id="PS50262"/>
    </source>
</evidence>
<feature type="domain" description="G-protein coupled receptors family 1 profile" evidence="9">
    <location>
        <begin position="318"/>
        <end position="572"/>
    </location>
</feature>
<dbReference type="GO" id="GO:0005886">
    <property type="term" value="C:plasma membrane"/>
    <property type="evidence" value="ECO:0007669"/>
    <property type="project" value="UniProtKB-SubCell"/>
</dbReference>
<dbReference type="InterPro" id="IPR000276">
    <property type="entry name" value="GPCR_Rhodpsn"/>
</dbReference>
<dbReference type="AlphaFoldDB" id="A0A814T8R2"/>
<evidence type="ECO:0000256" key="1">
    <source>
        <dbReference type="ARBA" id="ARBA00004651"/>
    </source>
</evidence>
<name>A0A814T8R2_9BILA</name>
<feature type="transmembrane region" description="Helical" evidence="8">
    <location>
        <begin position="459"/>
        <end position="484"/>
    </location>
</feature>
<dbReference type="EMBL" id="CAJNOH010000979">
    <property type="protein sequence ID" value="CAF1158188.1"/>
    <property type="molecule type" value="Genomic_DNA"/>
</dbReference>
<feature type="transmembrane region" description="Helical" evidence="8">
    <location>
        <begin position="543"/>
        <end position="567"/>
    </location>
</feature>
<organism evidence="10 12">
    <name type="scientific">Rotaria sordida</name>
    <dbReference type="NCBI Taxonomy" id="392033"/>
    <lineage>
        <taxon>Eukaryota</taxon>
        <taxon>Metazoa</taxon>
        <taxon>Spiralia</taxon>
        <taxon>Gnathifera</taxon>
        <taxon>Rotifera</taxon>
        <taxon>Eurotatoria</taxon>
        <taxon>Bdelloidea</taxon>
        <taxon>Philodinida</taxon>
        <taxon>Philodinidae</taxon>
        <taxon>Rotaria</taxon>
    </lineage>
</organism>
<feature type="transmembrane region" description="Helical" evidence="8">
    <location>
        <begin position="515"/>
        <end position="537"/>
    </location>
</feature>
<evidence type="ECO:0000256" key="2">
    <source>
        <dbReference type="ARBA" id="ARBA00022475"/>
    </source>
</evidence>
<evidence type="ECO:0000256" key="7">
    <source>
        <dbReference type="SAM" id="MobiDB-lite"/>
    </source>
</evidence>
<dbReference type="GO" id="GO:0004930">
    <property type="term" value="F:G protein-coupled receptor activity"/>
    <property type="evidence" value="ECO:0007669"/>
    <property type="project" value="InterPro"/>
</dbReference>
<reference evidence="10" key="1">
    <citation type="submission" date="2021-02" db="EMBL/GenBank/DDBJ databases">
        <authorList>
            <person name="Nowell W R."/>
        </authorList>
    </citation>
    <scope>NUCLEOTIDE SEQUENCE</scope>
</reference>
<comment type="subcellular location">
    <subcellularLocation>
        <location evidence="1">Cell membrane</location>
        <topology evidence="1">Multi-pass membrane protein</topology>
    </subcellularLocation>
</comment>
<dbReference type="Gene3D" id="1.20.1070.10">
    <property type="entry name" value="Rhodopsin 7-helix transmembrane proteins"/>
    <property type="match status" value="1"/>
</dbReference>
<dbReference type="SUPFAM" id="SSF81321">
    <property type="entry name" value="Family A G protein-coupled receptor-like"/>
    <property type="match status" value="1"/>
</dbReference>
<keyword evidence="2" id="KW-1003">Cell membrane</keyword>
<feature type="transmembrane region" description="Helical" evidence="8">
    <location>
        <begin position="382"/>
        <end position="400"/>
    </location>
</feature>
<feature type="transmembrane region" description="Helical" evidence="8">
    <location>
        <begin position="311"/>
        <end position="328"/>
    </location>
</feature>
<feature type="region of interest" description="Disordered" evidence="7">
    <location>
        <begin position="57"/>
        <end position="76"/>
    </location>
</feature>
<feature type="compositionally biased region" description="Polar residues" evidence="7">
    <location>
        <begin position="57"/>
        <end position="72"/>
    </location>
</feature>
<evidence type="ECO:0000313" key="11">
    <source>
        <dbReference type="EMBL" id="CAF1403289.1"/>
    </source>
</evidence>
<dbReference type="Proteomes" id="UP000663870">
    <property type="component" value="Unassembled WGS sequence"/>
</dbReference>
<keyword evidence="3 8" id="KW-0812">Transmembrane</keyword>
<dbReference type="InterPro" id="IPR017452">
    <property type="entry name" value="GPCR_Rhodpsn_7TM"/>
</dbReference>
<proteinExistence type="predicted"/>
<sequence>MNEPHYIAPEVAQQISTEAMNLLKPVSDSSTTKNPTGINATTINPTGTNVTTIYPTETNATKNPTGTNATATSKNSGSKSSSFLCSNCGPVVHSFVGGFNYNQPTANVSNAQEPHKSDEVHKDPPNTFTAQCTAATTTTTTAALTTVPSFLLGTPATTAAASTTATTEFSFPTSSTTTRTIGFVAPRTSTASTCTPTLSSMPTLTTAATTTSVPTISTGNLYTTETLESSDPMDQLLSQLNDLVEYSIYLIQKVEDIKINYKQCQDVLDCGEKRSQTNSLSVSTEDMIATAKNIYTGMLAAGSKLIKHIKWSNLAIMLSILFLCIIILDKTCHTVPMMMIANTCLSAIIVGCSLLSICIFTLENDVKQISYEDSFCILRGYFSYASCALFDYSFLLQSIYRYITVVYPFRLFWQSARFQALLICSTWIFSFVFPIAFMFTNSVIYNVDNQICQLPLRFAFPIIYAAFCIYIIPVSLIMLIYLKLVRYVKQMSKRVTPINVLARAEKELRMVQRTVILVIMLLAFGIPYTVIIIMSFFTNPPKYRFRIAYIFIDVSLAFVMITLFKFTDPLRTSLMRRVNGRTNTVVATMT</sequence>
<keyword evidence="6" id="KW-0675">Receptor</keyword>
<comment type="caution">
    <text evidence="10">The sequence shown here is derived from an EMBL/GenBank/DDBJ whole genome shotgun (WGS) entry which is preliminary data.</text>
</comment>
<evidence type="ECO:0000256" key="8">
    <source>
        <dbReference type="SAM" id="Phobius"/>
    </source>
</evidence>
<evidence type="ECO:0000313" key="12">
    <source>
        <dbReference type="Proteomes" id="UP000663854"/>
    </source>
</evidence>
<dbReference type="Proteomes" id="UP000663854">
    <property type="component" value="Unassembled WGS sequence"/>
</dbReference>
<evidence type="ECO:0000256" key="3">
    <source>
        <dbReference type="ARBA" id="ARBA00022692"/>
    </source>
</evidence>
<gene>
    <name evidence="11" type="ORF">JXQ802_LOCUS34833</name>
    <name evidence="10" type="ORF">PYM288_LOCUS22593</name>
</gene>
<accession>A0A814T8R2</accession>
<dbReference type="CDD" id="cd00637">
    <property type="entry name" value="7tm_classA_rhodopsin-like"/>
    <property type="match status" value="1"/>
</dbReference>
<feature type="transmembrane region" description="Helical" evidence="8">
    <location>
        <begin position="420"/>
        <end position="439"/>
    </location>
</feature>
<evidence type="ECO:0000313" key="10">
    <source>
        <dbReference type="EMBL" id="CAF1158188.1"/>
    </source>
</evidence>
<feature type="transmembrane region" description="Helical" evidence="8">
    <location>
        <begin position="340"/>
        <end position="362"/>
    </location>
</feature>
<protein>
    <recommendedName>
        <fullName evidence="9">G-protein coupled receptors family 1 profile domain-containing protein</fullName>
    </recommendedName>
</protein>
<evidence type="ECO:0000256" key="4">
    <source>
        <dbReference type="ARBA" id="ARBA00022989"/>
    </source>
</evidence>
<keyword evidence="13" id="KW-1185">Reference proteome</keyword>
<evidence type="ECO:0000256" key="6">
    <source>
        <dbReference type="ARBA" id="ARBA00023170"/>
    </source>
</evidence>
<dbReference type="EMBL" id="CAJNOL010001683">
    <property type="protein sequence ID" value="CAF1403289.1"/>
    <property type="molecule type" value="Genomic_DNA"/>
</dbReference>
<keyword evidence="5 8" id="KW-0472">Membrane</keyword>
<evidence type="ECO:0000256" key="5">
    <source>
        <dbReference type="ARBA" id="ARBA00023136"/>
    </source>
</evidence>
<dbReference type="PROSITE" id="PS50262">
    <property type="entry name" value="G_PROTEIN_RECEP_F1_2"/>
    <property type="match status" value="1"/>
</dbReference>
<keyword evidence="4 8" id="KW-1133">Transmembrane helix</keyword>
<dbReference type="PANTHER" id="PTHR24241">
    <property type="entry name" value="NEUROPEPTIDE RECEPTOR-RELATED G-PROTEIN COUPLED RECEPTOR"/>
    <property type="match status" value="1"/>
</dbReference>
<dbReference type="Pfam" id="PF00001">
    <property type="entry name" value="7tm_1"/>
    <property type="match status" value="1"/>
</dbReference>